<protein>
    <submittedName>
        <fullName evidence="1">Uncharacterized protein</fullName>
    </submittedName>
</protein>
<accession>A0ACB9AWJ2</accession>
<evidence type="ECO:0000313" key="1">
    <source>
        <dbReference type="EMBL" id="KAI3714306.1"/>
    </source>
</evidence>
<reference evidence="2" key="1">
    <citation type="journal article" date="2022" name="Mol. Ecol. Resour.">
        <title>The genomes of chicory, endive, great burdock and yacon provide insights into Asteraceae palaeo-polyploidization history and plant inulin production.</title>
        <authorList>
            <person name="Fan W."/>
            <person name="Wang S."/>
            <person name="Wang H."/>
            <person name="Wang A."/>
            <person name="Jiang F."/>
            <person name="Liu H."/>
            <person name="Zhao H."/>
            <person name="Xu D."/>
            <person name="Zhang Y."/>
        </authorList>
    </citation>
    <scope>NUCLEOTIDE SEQUENCE [LARGE SCALE GENOMIC DNA]</scope>
    <source>
        <strain evidence="2">cv. Yunnan</strain>
    </source>
</reference>
<name>A0ACB9AWJ2_9ASTR</name>
<reference evidence="1 2" key="2">
    <citation type="journal article" date="2022" name="Mol. Ecol. Resour.">
        <title>The genomes of chicory, endive, great burdock and yacon provide insights into Asteraceae paleo-polyploidization history and plant inulin production.</title>
        <authorList>
            <person name="Fan W."/>
            <person name="Wang S."/>
            <person name="Wang H."/>
            <person name="Wang A."/>
            <person name="Jiang F."/>
            <person name="Liu H."/>
            <person name="Zhao H."/>
            <person name="Xu D."/>
            <person name="Zhang Y."/>
        </authorList>
    </citation>
    <scope>NUCLEOTIDE SEQUENCE [LARGE SCALE GENOMIC DNA]</scope>
    <source>
        <strain evidence="2">cv. Yunnan</strain>
        <tissue evidence="1">Leaves</tissue>
    </source>
</reference>
<sequence length="111" mass="11558">MDGENDKESPKPSNSELLASAKVMSEAVTGQETDTGKIAGAAADILDAAASYGIIDETQGLGKLADQAEDYLHKYETTHTTTVTKTDASGNKTTETTTTTSSASPLDDDDK</sequence>
<proteinExistence type="predicted"/>
<keyword evidence="2" id="KW-1185">Reference proteome</keyword>
<evidence type="ECO:0000313" key="2">
    <source>
        <dbReference type="Proteomes" id="UP001056120"/>
    </source>
</evidence>
<dbReference type="Proteomes" id="UP001056120">
    <property type="component" value="Linkage Group LG24"/>
</dbReference>
<dbReference type="EMBL" id="CM042041">
    <property type="protein sequence ID" value="KAI3714306.1"/>
    <property type="molecule type" value="Genomic_DNA"/>
</dbReference>
<comment type="caution">
    <text evidence="1">The sequence shown here is derived from an EMBL/GenBank/DDBJ whole genome shotgun (WGS) entry which is preliminary data.</text>
</comment>
<organism evidence="1 2">
    <name type="scientific">Smallanthus sonchifolius</name>
    <dbReference type="NCBI Taxonomy" id="185202"/>
    <lineage>
        <taxon>Eukaryota</taxon>
        <taxon>Viridiplantae</taxon>
        <taxon>Streptophyta</taxon>
        <taxon>Embryophyta</taxon>
        <taxon>Tracheophyta</taxon>
        <taxon>Spermatophyta</taxon>
        <taxon>Magnoliopsida</taxon>
        <taxon>eudicotyledons</taxon>
        <taxon>Gunneridae</taxon>
        <taxon>Pentapetalae</taxon>
        <taxon>asterids</taxon>
        <taxon>campanulids</taxon>
        <taxon>Asterales</taxon>
        <taxon>Asteraceae</taxon>
        <taxon>Asteroideae</taxon>
        <taxon>Heliantheae alliance</taxon>
        <taxon>Millerieae</taxon>
        <taxon>Smallanthus</taxon>
    </lineage>
</organism>
<gene>
    <name evidence="1" type="ORF">L1987_72903</name>
</gene>